<reference evidence="3" key="1">
    <citation type="submission" date="2014-03" db="EMBL/GenBank/DDBJ databases">
        <authorList>
            <person name="Aksoy S."/>
            <person name="Warren W."/>
            <person name="Wilson R.K."/>
        </authorList>
    </citation>
    <scope>NUCLEOTIDE SEQUENCE [LARGE SCALE GENOMIC DNA]</scope>
    <source>
        <strain evidence="3">IAEA</strain>
    </source>
</reference>
<accession>A0A1B0A517</accession>
<evidence type="ECO:0000313" key="3">
    <source>
        <dbReference type="Proteomes" id="UP000092445"/>
    </source>
</evidence>
<dbReference type="VEuPathDB" id="VectorBase:GPAI034615"/>
<evidence type="ECO:0000313" key="2">
    <source>
        <dbReference type="EnsemblMetazoa" id="GPAI034615-PA"/>
    </source>
</evidence>
<feature type="region of interest" description="Disordered" evidence="1">
    <location>
        <begin position="1"/>
        <end position="38"/>
    </location>
</feature>
<proteinExistence type="predicted"/>
<dbReference type="AlphaFoldDB" id="A0A1B0A517"/>
<name>A0A1B0A517_GLOPL</name>
<protein>
    <submittedName>
        <fullName evidence="2">Uncharacterized protein</fullName>
    </submittedName>
</protein>
<reference evidence="2" key="2">
    <citation type="submission" date="2020-05" db="UniProtKB">
        <authorList>
            <consortium name="EnsemblMetazoa"/>
        </authorList>
    </citation>
    <scope>IDENTIFICATION</scope>
    <source>
        <strain evidence="2">IAEA</strain>
    </source>
</reference>
<dbReference type="EnsemblMetazoa" id="GPAI034615-RA">
    <property type="protein sequence ID" value="GPAI034615-PA"/>
    <property type="gene ID" value="GPAI034615"/>
</dbReference>
<evidence type="ECO:0000256" key="1">
    <source>
        <dbReference type="SAM" id="MobiDB-lite"/>
    </source>
</evidence>
<keyword evidence="3" id="KW-1185">Reference proteome</keyword>
<sequence>MKRCKEPKYAALGPPLNFDKPAPPEESRPLASENRLYPAPKERELPKCFDRNEVDYDWHSCFPNVHIRSATSVSNCAKELKSNTSISFSLTSNWVKPTLLGIVTYAIHDKN</sequence>
<organism evidence="2 3">
    <name type="scientific">Glossina pallidipes</name>
    <name type="common">Tsetse fly</name>
    <dbReference type="NCBI Taxonomy" id="7398"/>
    <lineage>
        <taxon>Eukaryota</taxon>
        <taxon>Metazoa</taxon>
        <taxon>Ecdysozoa</taxon>
        <taxon>Arthropoda</taxon>
        <taxon>Hexapoda</taxon>
        <taxon>Insecta</taxon>
        <taxon>Pterygota</taxon>
        <taxon>Neoptera</taxon>
        <taxon>Endopterygota</taxon>
        <taxon>Diptera</taxon>
        <taxon>Brachycera</taxon>
        <taxon>Muscomorpha</taxon>
        <taxon>Hippoboscoidea</taxon>
        <taxon>Glossinidae</taxon>
        <taxon>Glossina</taxon>
    </lineage>
</organism>
<dbReference type="Proteomes" id="UP000092445">
    <property type="component" value="Unassembled WGS sequence"/>
</dbReference>